<dbReference type="PROSITE" id="PS50893">
    <property type="entry name" value="ABC_TRANSPORTER_2"/>
    <property type="match status" value="1"/>
</dbReference>
<protein>
    <submittedName>
        <fullName evidence="8">Sn-glycerol-3-phosphate ABC transporter ATP-binding protein UgpC</fullName>
    </submittedName>
</protein>
<dbReference type="SUPFAM" id="SSF50331">
    <property type="entry name" value="MOP-like"/>
    <property type="match status" value="1"/>
</dbReference>
<dbReference type="EMBL" id="BAABDO010000104">
    <property type="protein sequence ID" value="GAA4152636.1"/>
    <property type="molecule type" value="Genomic_DNA"/>
</dbReference>
<name>A0ABP7ZBK7_9ACTN</name>
<reference evidence="9" key="1">
    <citation type="journal article" date="2019" name="Int. J. Syst. Evol. Microbiol.">
        <title>The Global Catalogue of Microorganisms (GCM) 10K type strain sequencing project: providing services to taxonomists for standard genome sequencing and annotation.</title>
        <authorList>
            <consortium name="The Broad Institute Genomics Platform"/>
            <consortium name="The Broad Institute Genome Sequencing Center for Infectious Disease"/>
            <person name="Wu L."/>
            <person name="Ma J."/>
        </authorList>
    </citation>
    <scope>NUCLEOTIDE SEQUENCE [LARGE SCALE GENOMIC DNA]</scope>
    <source>
        <strain evidence="9">JCM 17316</strain>
    </source>
</reference>
<dbReference type="SUPFAM" id="SSF52540">
    <property type="entry name" value="P-loop containing nucleoside triphosphate hydrolases"/>
    <property type="match status" value="1"/>
</dbReference>
<evidence type="ECO:0000256" key="6">
    <source>
        <dbReference type="ARBA" id="ARBA00023136"/>
    </source>
</evidence>
<proteinExistence type="predicted"/>
<dbReference type="InterPro" id="IPR003439">
    <property type="entry name" value="ABC_transporter-like_ATP-bd"/>
</dbReference>
<evidence type="ECO:0000256" key="1">
    <source>
        <dbReference type="ARBA" id="ARBA00022448"/>
    </source>
</evidence>
<dbReference type="InterPro" id="IPR040582">
    <property type="entry name" value="OB_MalK-like"/>
</dbReference>
<dbReference type="Proteomes" id="UP001500266">
    <property type="component" value="Unassembled WGS sequence"/>
</dbReference>
<dbReference type="InterPro" id="IPR015855">
    <property type="entry name" value="ABC_transpr_MalK-like"/>
</dbReference>
<accession>A0ABP7ZBK7</accession>
<keyword evidence="9" id="KW-1185">Reference proteome</keyword>
<dbReference type="InterPro" id="IPR003593">
    <property type="entry name" value="AAA+_ATPase"/>
</dbReference>
<dbReference type="SMART" id="SM00382">
    <property type="entry name" value="AAA"/>
    <property type="match status" value="1"/>
</dbReference>
<sequence length="413" mass="44631">MAEVVLEGVGKVYSDGTRAVRDLNLSIADGEFLVLVGPSGCGKTTALRMVAGLEDISEGRLLIGDRVVNRVPARDRDVAMVFQSYALYPHLSVRDNIGFGLSLRKMPKDQIRAKVEHAARILGLTEYLDRKPRNLSGGQRQRVAMGRAIVREPQAFLMDEPLSNLDAKLRVQMRAEIARIQRDLGVTTIYVTHDQTEAMTLGDRVAVMKKGVLQQVAPPQELYDRPANLFVAGFIGSPAMNLLQARLERDGDGDGGLRLEVGGQTLPVPARVLDERPALRAYLGRDVVVGIRPEDMEDAELVGSGGDEAGGTLRSTADLVEAMGSDVLVHFAVEAAQVVTEDTKELARDAGTDVLGALDAPRTDLVARFSPRTRVKVGDPVVVHVDTGRLHFFDIDTGAALWEAPAASGDQEG</sequence>
<dbReference type="CDD" id="cd03301">
    <property type="entry name" value="ABC_MalK_N"/>
    <property type="match status" value="1"/>
</dbReference>
<feature type="domain" description="ABC transporter" evidence="7">
    <location>
        <begin position="4"/>
        <end position="235"/>
    </location>
</feature>
<keyword evidence="2" id="KW-1003">Cell membrane</keyword>
<dbReference type="InterPro" id="IPR047641">
    <property type="entry name" value="ABC_transpr_MalK/UgpC-like"/>
</dbReference>
<dbReference type="Pfam" id="PF00005">
    <property type="entry name" value="ABC_tran"/>
    <property type="match status" value="1"/>
</dbReference>
<dbReference type="PANTHER" id="PTHR43875">
    <property type="entry name" value="MALTODEXTRIN IMPORT ATP-BINDING PROTEIN MSMX"/>
    <property type="match status" value="1"/>
</dbReference>
<dbReference type="RefSeq" id="WP_345024145.1">
    <property type="nucleotide sequence ID" value="NZ_BAABDO010000104.1"/>
</dbReference>
<dbReference type="Gene3D" id="2.40.50.140">
    <property type="entry name" value="Nucleic acid-binding proteins"/>
    <property type="match status" value="1"/>
</dbReference>
<keyword evidence="4 8" id="KW-0067">ATP-binding</keyword>
<dbReference type="GO" id="GO:0005524">
    <property type="term" value="F:ATP binding"/>
    <property type="evidence" value="ECO:0007669"/>
    <property type="project" value="UniProtKB-KW"/>
</dbReference>
<keyword evidence="1" id="KW-0813">Transport</keyword>
<evidence type="ECO:0000313" key="9">
    <source>
        <dbReference type="Proteomes" id="UP001500266"/>
    </source>
</evidence>
<dbReference type="InterPro" id="IPR012340">
    <property type="entry name" value="NA-bd_OB-fold"/>
</dbReference>
<dbReference type="Gene3D" id="2.40.50.100">
    <property type="match status" value="1"/>
</dbReference>
<organism evidence="8 9">
    <name type="scientific">Actinomadura keratinilytica</name>
    <dbReference type="NCBI Taxonomy" id="547461"/>
    <lineage>
        <taxon>Bacteria</taxon>
        <taxon>Bacillati</taxon>
        <taxon>Actinomycetota</taxon>
        <taxon>Actinomycetes</taxon>
        <taxon>Streptosporangiales</taxon>
        <taxon>Thermomonosporaceae</taxon>
        <taxon>Actinomadura</taxon>
    </lineage>
</organism>
<dbReference type="Pfam" id="PF17912">
    <property type="entry name" value="OB_MalK"/>
    <property type="match status" value="1"/>
</dbReference>
<dbReference type="InterPro" id="IPR008995">
    <property type="entry name" value="Mo/tungstate-bd_C_term_dom"/>
</dbReference>
<dbReference type="InterPro" id="IPR027417">
    <property type="entry name" value="P-loop_NTPase"/>
</dbReference>
<evidence type="ECO:0000256" key="5">
    <source>
        <dbReference type="ARBA" id="ARBA00022967"/>
    </source>
</evidence>
<keyword evidence="6" id="KW-0472">Membrane</keyword>
<dbReference type="NCBIfam" id="NF008653">
    <property type="entry name" value="PRK11650.1"/>
    <property type="match status" value="1"/>
</dbReference>
<evidence type="ECO:0000256" key="3">
    <source>
        <dbReference type="ARBA" id="ARBA00022741"/>
    </source>
</evidence>
<gene>
    <name evidence="8" type="primary">ugpC_2</name>
    <name evidence="8" type="ORF">GCM10022416_50980</name>
</gene>
<evidence type="ECO:0000256" key="2">
    <source>
        <dbReference type="ARBA" id="ARBA00022475"/>
    </source>
</evidence>
<dbReference type="PROSITE" id="PS00211">
    <property type="entry name" value="ABC_TRANSPORTER_1"/>
    <property type="match status" value="1"/>
</dbReference>
<dbReference type="InterPro" id="IPR017871">
    <property type="entry name" value="ABC_transporter-like_CS"/>
</dbReference>
<evidence type="ECO:0000259" key="7">
    <source>
        <dbReference type="PROSITE" id="PS50893"/>
    </source>
</evidence>
<keyword evidence="3" id="KW-0547">Nucleotide-binding</keyword>
<comment type="caution">
    <text evidence="8">The sequence shown here is derived from an EMBL/GenBank/DDBJ whole genome shotgun (WGS) entry which is preliminary data.</text>
</comment>
<dbReference type="PANTHER" id="PTHR43875:SF15">
    <property type="entry name" value="TREHALOSE IMPORT ATP-BINDING PROTEIN SUGC"/>
    <property type="match status" value="1"/>
</dbReference>
<evidence type="ECO:0000313" key="8">
    <source>
        <dbReference type="EMBL" id="GAA4152636.1"/>
    </source>
</evidence>
<keyword evidence="5" id="KW-1278">Translocase</keyword>
<dbReference type="Gene3D" id="3.40.50.300">
    <property type="entry name" value="P-loop containing nucleotide triphosphate hydrolases"/>
    <property type="match status" value="1"/>
</dbReference>
<evidence type="ECO:0000256" key="4">
    <source>
        <dbReference type="ARBA" id="ARBA00022840"/>
    </source>
</evidence>